<gene>
    <name evidence="2" type="ordered locus">ambt_20910</name>
</gene>
<organism evidence="2 3">
    <name type="scientific">Alteromonas naphthalenivorans</name>
    <dbReference type="NCBI Taxonomy" id="715451"/>
    <lineage>
        <taxon>Bacteria</taxon>
        <taxon>Pseudomonadati</taxon>
        <taxon>Pseudomonadota</taxon>
        <taxon>Gammaproteobacteria</taxon>
        <taxon>Alteromonadales</taxon>
        <taxon>Alteromonadaceae</taxon>
        <taxon>Alteromonas/Salinimonas group</taxon>
        <taxon>Alteromonas</taxon>
    </lineage>
</organism>
<evidence type="ECO:0000256" key="1">
    <source>
        <dbReference type="SAM" id="Phobius"/>
    </source>
</evidence>
<dbReference type="InterPro" id="IPR027463">
    <property type="entry name" value="AcrB_DN_DC_subdom"/>
</dbReference>
<dbReference type="Gene3D" id="3.30.70.1430">
    <property type="entry name" value="Multidrug efflux transporter AcrB pore domain"/>
    <property type="match status" value="2"/>
</dbReference>
<feature type="transmembrane region" description="Helical" evidence="1">
    <location>
        <begin position="524"/>
        <end position="548"/>
    </location>
</feature>
<dbReference type="RefSeq" id="WP_013786580.1">
    <property type="nucleotide sequence ID" value="NC_015554.1"/>
</dbReference>
<sequence length="1022" mass="113355">MDKITQFAVNNSRATILALIVITLMGIQTFFTMPSQEDPEITIRNAQVTAYFPGMPTDQLENLIAKPLEKKIKEIPEIEKITTTVTTGKVIIQPKIYDSYFDLDPIWQNLRNKMQDVRGNLPEGTQGPIVNDDFGRVSVITLALTGDAFNMREMHDVSNYLQDQISAMESVSKVDVLGVQAERIYIEINADRITQYGVPFASLMQQLAAQNIVLPGGSVNADNRVIAIEPSGNLLSLEEIKNIQVTVPDSNDVVYLQDIARIYRDYVDPSQYAAYFNNKPAVILAVSMVPRYNIEDFGVEVTDKVNALKRELPLGLDLDYVTYQPTLVTKSVDSAVSNLYQTVGVVLVVVVLFLGLRTGLIVSAIVPLTILMSFVIMNLWGIDLQRMSIAAIIIALGLLVDNGIVIAEDMRKRMDDGVDKKQAAMLAAKGLGVPLFTSSLTTILAFMPLMMANDVSGEYLRSLSQVIIITLLSSWFLAMYATPTLCYWFLKDKNAANDLQENKENNVYNGKVYDIYRAILNKLLGFRVIFVLLMVALLFLSLLGLGIIPKQMMPYSERNQFLVYLDFPAGTHLNETERVTRRLADWLSDKDENPKIESSIAYVGYGGPRFFLSLSPPDPADNVAFLIVNTQSVKDVVDVIDKVDSYILENLPEASGRSKRMSLGAGEIGLVEYRIIGPDVRTLYQIGRRIEDRMREVNGSIGVTNDWGEPVIRTRVDIDQDRARRAGITNKGIAESLNTYFDGLTVSDYRDGDKIIPIIVRGDETRDDWSQLRLLPIASDNGEAIPLIQVADFEGYIAPGKFKRLDQERTYTVSGKHRTKQATDFHNEVWPFIENLELPEGYRIEIGGEVESSAKGNGALAENLPFALVGIAVLLVLQFNSFRRPAIILLTIPLVVVGAVLGLMVSGAFFSFTALLGVFSLFGIIVNNGIVLIDRIDIERNEGKNIQDAIIQACLARMRPILMTTLTTILGLIPMAVFGGAMWFPMAVVIMGGLAVGSVLTLGFVPVLYSLFFKEETRPINA</sequence>
<feature type="transmembrane region" description="Helical" evidence="1">
    <location>
        <begin position="886"/>
        <end position="906"/>
    </location>
</feature>
<feature type="transmembrane region" description="Helical" evidence="1">
    <location>
        <begin position="467"/>
        <end position="490"/>
    </location>
</feature>
<feature type="transmembrane region" description="Helical" evidence="1">
    <location>
        <begin position="961"/>
        <end position="984"/>
    </location>
</feature>
<keyword evidence="1" id="KW-1133">Transmembrane helix</keyword>
<feature type="transmembrane region" description="Helical" evidence="1">
    <location>
        <begin position="860"/>
        <end position="879"/>
    </location>
</feature>
<dbReference type="GO" id="GO:0042910">
    <property type="term" value="F:xenobiotic transmembrane transporter activity"/>
    <property type="evidence" value="ECO:0007669"/>
    <property type="project" value="TreeGrafter"/>
</dbReference>
<dbReference type="HOGENOM" id="CLU_002755_1_2_6"/>
<dbReference type="PRINTS" id="PR00702">
    <property type="entry name" value="ACRIFLAVINRP"/>
</dbReference>
<feature type="transmembrane region" description="Helical" evidence="1">
    <location>
        <begin position="387"/>
        <end position="406"/>
    </location>
</feature>
<dbReference type="PANTHER" id="PTHR32063">
    <property type="match status" value="1"/>
</dbReference>
<accession>F5Z710</accession>
<feature type="transmembrane region" description="Helical" evidence="1">
    <location>
        <begin position="361"/>
        <end position="381"/>
    </location>
</feature>
<reference evidence="2 3" key="1">
    <citation type="journal article" date="2011" name="J. Bacteriol.">
        <title>Complete genome sequence of the polycyclic aromatic hydrocarbon-degrading bacterium Alteromonas sp. strain SN2.</title>
        <authorList>
            <person name="Jin H.M."/>
            <person name="Jeong H."/>
            <person name="Moon E.J."/>
            <person name="Math R.K."/>
            <person name="Lee K."/>
            <person name="Kim H.J."/>
            <person name="Jeon C.O."/>
            <person name="Oh T.K."/>
            <person name="Kim J.F."/>
        </authorList>
    </citation>
    <scope>NUCLEOTIDE SEQUENCE [LARGE SCALE GENOMIC DNA]</scope>
    <source>
        <strain evidence="3">JCM 17741 / KACC 18427 / KCTC 11700BP / SN2</strain>
    </source>
</reference>
<dbReference type="eggNOG" id="COG0841">
    <property type="taxonomic scope" value="Bacteria"/>
</dbReference>
<dbReference type="OrthoDB" id="9757940at2"/>
<proteinExistence type="predicted"/>
<keyword evidence="3" id="KW-1185">Reference proteome</keyword>
<dbReference type="Gene3D" id="3.30.70.1320">
    <property type="entry name" value="Multidrug efflux transporter AcrB pore domain like"/>
    <property type="match status" value="1"/>
</dbReference>
<dbReference type="Gene3D" id="1.20.1640.10">
    <property type="entry name" value="Multidrug efflux transporter AcrB transmembrane domain"/>
    <property type="match status" value="2"/>
</dbReference>
<dbReference type="GO" id="GO:0005886">
    <property type="term" value="C:plasma membrane"/>
    <property type="evidence" value="ECO:0007669"/>
    <property type="project" value="TreeGrafter"/>
</dbReference>
<feature type="transmembrane region" description="Helical" evidence="1">
    <location>
        <begin position="426"/>
        <end position="447"/>
    </location>
</feature>
<feature type="transmembrane region" description="Helical" evidence="1">
    <location>
        <begin position="912"/>
        <end position="933"/>
    </location>
</feature>
<dbReference type="Pfam" id="PF00873">
    <property type="entry name" value="ACR_tran"/>
    <property type="match status" value="1"/>
</dbReference>
<dbReference type="AlphaFoldDB" id="F5Z710"/>
<dbReference type="SUPFAM" id="SSF82693">
    <property type="entry name" value="Multidrug efflux transporter AcrB pore domain, PN1, PN2, PC1 and PC2 subdomains"/>
    <property type="match status" value="3"/>
</dbReference>
<dbReference type="PANTHER" id="PTHR32063:SF18">
    <property type="entry name" value="CATION EFFLUX SYSTEM PROTEIN"/>
    <property type="match status" value="1"/>
</dbReference>
<dbReference type="SUPFAM" id="SSF82714">
    <property type="entry name" value="Multidrug efflux transporter AcrB TolC docking domain, DN and DC subdomains"/>
    <property type="match status" value="2"/>
</dbReference>
<dbReference type="KEGG" id="alt:ambt_20910"/>
<feature type="transmembrane region" description="Helical" evidence="1">
    <location>
        <begin position="990"/>
        <end position="1012"/>
    </location>
</feature>
<protein>
    <submittedName>
        <fullName evidence="2">Acriflavin resistance protein</fullName>
    </submittedName>
</protein>
<dbReference type="Gene3D" id="3.30.70.1440">
    <property type="entry name" value="Multidrug efflux transporter AcrB pore domain"/>
    <property type="match status" value="1"/>
</dbReference>
<dbReference type="Proteomes" id="UP000000683">
    <property type="component" value="Chromosome"/>
</dbReference>
<dbReference type="Gene3D" id="3.30.2090.10">
    <property type="entry name" value="Multidrug efflux transporter AcrB TolC docking domain, DN and DC subdomains"/>
    <property type="match status" value="2"/>
</dbReference>
<evidence type="ECO:0000313" key="2">
    <source>
        <dbReference type="EMBL" id="AEF05673.1"/>
    </source>
</evidence>
<name>F5Z710_ALTNA</name>
<keyword evidence="1" id="KW-0812">Transmembrane</keyword>
<dbReference type="SUPFAM" id="SSF82866">
    <property type="entry name" value="Multidrug efflux transporter AcrB transmembrane domain"/>
    <property type="match status" value="2"/>
</dbReference>
<feature type="transmembrane region" description="Helical" evidence="1">
    <location>
        <begin position="12"/>
        <end position="31"/>
    </location>
</feature>
<feature type="transmembrane region" description="Helical" evidence="1">
    <location>
        <begin position="339"/>
        <end position="356"/>
    </location>
</feature>
<keyword evidence="1" id="KW-0472">Membrane</keyword>
<evidence type="ECO:0000313" key="3">
    <source>
        <dbReference type="Proteomes" id="UP000000683"/>
    </source>
</evidence>
<dbReference type="InterPro" id="IPR001036">
    <property type="entry name" value="Acrflvin-R"/>
</dbReference>
<dbReference type="EMBL" id="CP002339">
    <property type="protein sequence ID" value="AEF05673.1"/>
    <property type="molecule type" value="Genomic_DNA"/>
</dbReference>